<reference evidence="6 7" key="1">
    <citation type="submission" date="2021-05" db="EMBL/GenBank/DDBJ databases">
        <title>Culturable bacteria isolated from Daya Bay.</title>
        <authorList>
            <person name="Zheng W."/>
            <person name="Yu S."/>
            <person name="Huang Y."/>
        </authorList>
    </citation>
    <scope>NUCLEOTIDE SEQUENCE [LARGE SCALE GENOMIC DNA]</scope>
    <source>
        <strain evidence="6 7">DP4N28-5</strain>
    </source>
</reference>
<protein>
    <submittedName>
        <fullName evidence="6">FAD-dependent oxidoreductase</fullName>
    </submittedName>
</protein>
<keyword evidence="3" id="KW-0274">FAD</keyword>
<dbReference type="InterPro" id="IPR023753">
    <property type="entry name" value="FAD/NAD-binding_dom"/>
</dbReference>
<sequence>MAHVVVLGGGLGGTIQAYELKETLTKSDRITLVSDKPYFQFTPSNPWAGVGWRSKKEITVDLAPVMKRRGIEFICDGAAKLLPDENKIKLESGAEVDYDYLIIATGPELAFDEIEGFGPEGHTNSVCTIEHAEKSGGKGGTWEEFCKNPGPIVVGAAQGASCFGPAYEYLFTLDTDLRRRKIKHKVPMTFVTSEPYIGHLGLGGVGDTKSMLESAMRDRDIKWITNARTDRFTEDAVHVTEFDEDGNEKKTHEVPATYKMMLPAFRGIPAVRDIEGLVNPRGFIIVDEYQRNPKYRNIFGIGVAIAIAPPVATPVATGVPKTGFMIESMVTATAHNLPRILRGEEPNNLPSWNALCLADFGDRGAAFLAMPQNPPRNVNWASEGKWVHWAKLAFEWYFMRKVRKGVSEPWYERTMMRMMKINKVQGGRKH</sequence>
<evidence type="ECO:0000256" key="4">
    <source>
        <dbReference type="ARBA" id="ARBA00023002"/>
    </source>
</evidence>
<dbReference type="Proteomes" id="UP000756530">
    <property type="component" value="Unassembled WGS sequence"/>
</dbReference>
<proteinExistence type="predicted"/>
<evidence type="ECO:0000313" key="6">
    <source>
        <dbReference type="EMBL" id="MBV7378588.1"/>
    </source>
</evidence>
<evidence type="ECO:0000313" key="7">
    <source>
        <dbReference type="Proteomes" id="UP000756530"/>
    </source>
</evidence>
<comment type="caution">
    <text evidence="6">The sequence shown here is derived from an EMBL/GenBank/DDBJ whole genome shotgun (WGS) entry which is preliminary data.</text>
</comment>
<comment type="cofactor">
    <cofactor evidence="1">
        <name>FAD</name>
        <dbReference type="ChEBI" id="CHEBI:57692"/>
    </cofactor>
</comment>
<dbReference type="PANTHER" id="PTHR42913">
    <property type="entry name" value="APOPTOSIS-INDUCING FACTOR 1"/>
    <property type="match status" value="1"/>
</dbReference>
<dbReference type="InterPro" id="IPR051169">
    <property type="entry name" value="NADH-Q_oxidoreductase"/>
</dbReference>
<keyword evidence="2" id="KW-0285">Flavoprotein</keyword>
<accession>A0ABS6T1I1</accession>
<name>A0ABS6T1I1_9RHOB</name>
<evidence type="ECO:0000256" key="1">
    <source>
        <dbReference type="ARBA" id="ARBA00001974"/>
    </source>
</evidence>
<evidence type="ECO:0000256" key="2">
    <source>
        <dbReference type="ARBA" id="ARBA00022630"/>
    </source>
</evidence>
<keyword evidence="4" id="KW-0560">Oxidoreductase</keyword>
<dbReference type="RefSeq" id="WP_218391783.1">
    <property type="nucleotide sequence ID" value="NZ_JAHUZE010000002.1"/>
</dbReference>
<evidence type="ECO:0000259" key="5">
    <source>
        <dbReference type="Pfam" id="PF07992"/>
    </source>
</evidence>
<dbReference type="PANTHER" id="PTHR42913:SF6">
    <property type="entry name" value="SULFIDE-QUINONE REDUCTASE"/>
    <property type="match status" value="1"/>
</dbReference>
<gene>
    <name evidence="6" type="ORF">KJP28_06585</name>
</gene>
<dbReference type="Pfam" id="PF07992">
    <property type="entry name" value="Pyr_redox_2"/>
    <property type="match status" value="1"/>
</dbReference>
<feature type="domain" description="FAD/NAD(P)-binding" evidence="5">
    <location>
        <begin position="3"/>
        <end position="133"/>
    </location>
</feature>
<keyword evidence="7" id="KW-1185">Reference proteome</keyword>
<evidence type="ECO:0000256" key="3">
    <source>
        <dbReference type="ARBA" id="ARBA00022827"/>
    </source>
</evidence>
<organism evidence="6 7">
    <name type="scientific">Maritimibacter dapengensis</name>
    <dbReference type="NCBI Taxonomy" id="2836868"/>
    <lineage>
        <taxon>Bacteria</taxon>
        <taxon>Pseudomonadati</taxon>
        <taxon>Pseudomonadota</taxon>
        <taxon>Alphaproteobacteria</taxon>
        <taxon>Rhodobacterales</taxon>
        <taxon>Roseobacteraceae</taxon>
        <taxon>Maritimibacter</taxon>
    </lineage>
</organism>
<dbReference type="EMBL" id="JAHUZE010000002">
    <property type="protein sequence ID" value="MBV7378588.1"/>
    <property type="molecule type" value="Genomic_DNA"/>
</dbReference>